<evidence type="ECO:0000313" key="2">
    <source>
        <dbReference type="Proteomes" id="UP000799753"/>
    </source>
</evidence>
<proteinExistence type="predicted"/>
<feature type="non-terminal residue" evidence="1">
    <location>
        <position position="1"/>
    </location>
</feature>
<keyword evidence="2" id="KW-1185">Reference proteome</keyword>
<dbReference type="PANTHER" id="PTHR42089:SF1">
    <property type="entry name" value="YALI0F09427P"/>
    <property type="match status" value="1"/>
</dbReference>
<dbReference type="PANTHER" id="PTHR42089">
    <property type="entry name" value="YALI0F09427P"/>
    <property type="match status" value="1"/>
</dbReference>
<dbReference type="OrthoDB" id="5344687at2759"/>
<gene>
    <name evidence="1" type="ORF">P280DRAFT_386575</name>
</gene>
<reference evidence="1" key="1">
    <citation type="journal article" date="2020" name="Stud. Mycol.">
        <title>101 Dothideomycetes genomes: a test case for predicting lifestyles and emergence of pathogens.</title>
        <authorList>
            <person name="Haridas S."/>
            <person name="Albert R."/>
            <person name="Binder M."/>
            <person name="Bloem J."/>
            <person name="Labutti K."/>
            <person name="Salamov A."/>
            <person name="Andreopoulos B."/>
            <person name="Baker S."/>
            <person name="Barry K."/>
            <person name="Bills G."/>
            <person name="Bluhm B."/>
            <person name="Cannon C."/>
            <person name="Castanera R."/>
            <person name="Culley D."/>
            <person name="Daum C."/>
            <person name="Ezra D."/>
            <person name="Gonzalez J."/>
            <person name="Henrissat B."/>
            <person name="Kuo A."/>
            <person name="Liang C."/>
            <person name="Lipzen A."/>
            <person name="Lutzoni F."/>
            <person name="Magnuson J."/>
            <person name="Mondo S."/>
            <person name="Nolan M."/>
            <person name="Ohm R."/>
            <person name="Pangilinan J."/>
            <person name="Park H.-J."/>
            <person name="Ramirez L."/>
            <person name="Alfaro M."/>
            <person name="Sun H."/>
            <person name="Tritt A."/>
            <person name="Yoshinaga Y."/>
            <person name="Zwiers L.-H."/>
            <person name="Turgeon B."/>
            <person name="Goodwin S."/>
            <person name="Spatafora J."/>
            <person name="Crous P."/>
            <person name="Grigoriev I."/>
        </authorList>
    </citation>
    <scope>NUCLEOTIDE SEQUENCE</scope>
    <source>
        <strain evidence="1">CBS 473.64</strain>
    </source>
</reference>
<accession>A0A6A6SL50</accession>
<dbReference type="Proteomes" id="UP000799753">
    <property type="component" value="Unassembled WGS sequence"/>
</dbReference>
<dbReference type="EMBL" id="MU006776">
    <property type="protein sequence ID" value="KAF2646904.1"/>
    <property type="molecule type" value="Genomic_DNA"/>
</dbReference>
<evidence type="ECO:0000313" key="1">
    <source>
        <dbReference type="EMBL" id="KAF2646904.1"/>
    </source>
</evidence>
<organism evidence="1 2">
    <name type="scientific">Massarina eburnea CBS 473.64</name>
    <dbReference type="NCBI Taxonomy" id="1395130"/>
    <lineage>
        <taxon>Eukaryota</taxon>
        <taxon>Fungi</taxon>
        <taxon>Dikarya</taxon>
        <taxon>Ascomycota</taxon>
        <taxon>Pezizomycotina</taxon>
        <taxon>Dothideomycetes</taxon>
        <taxon>Pleosporomycetidae</taxon>
        <taxon>Pleosporales</taxon>
        <taxon>Massarineae</taxon>
        <taxon>Massarinaceae</taxon>
        <taxon>Massarina</taxon>
    </lineage>
</organism>
<sequence>QPQYIHTPTGTTAHPDTILQSCHALQTHIHDLSLSARATLAAFEQRRWAAELAEKRRVAPGWLDGEVRILRPENIDGDGEMEGVVEGEDGMGLVERRDGVPDAREGEALDRAFGGMNIT</sequence>
<dbReference type="AlphaFoldDB" id="A0A6A6SL50"/>
<name>A0A6A6SL50_9PLEO</name>
<protein>
    <submittedName>
        <fullName evidence="1">Uncharacterized protein</fullName>
    </submittedName>
</protein>